<keyword evidence="2" id="KW-1185">Reference proteome</keyword>
<evidence type="ECO:0000313" key="2">
    <source>
        <dbReference type="Proteomes" id="UP000030428"/>
    </source>
</evidence>
<protein>
    <submittedName>
        <fullName evidence="1">Uncharacterized protein</fullName>
    </submittedName>
</protein>
<dbReference type="EMBL" id="JSZA02000018">
    <property type="protein sequence ID" value="KHD05877.2"/>
    <property type="molecule type" value="Genomic_DNA"/>
</dbReference>
<reference evidence="1 2" key="1">
    <citation type="journal article" date="2016" name="Front. Microbiol.">
        <title>Single-Cell (Meta-)Genomics of a Dimorphic Candidatus Thiomargarita nelsonii Reveals Genomic Plasticity.</title>
        <authorList>
            <person name="Flood B.E."/>
            <person name="Fliss P."/>
            <person name="Jones D.S."/>
            <person name="Dick G.J."/>
            <person name="Jain S."/>
            <person name="Kaster A.K."/>
            <person name="Winkel M."/>
            <person name="Mussmann M."/>
            <person name="Bailey J."/>
        </authorList>
    </citation>
    <scope>NUCLEOTIDE SEQUENCE [LARGE SCALE GENOMIC DNA]</scope>
    <source>
        <strain evidence="1">Hydrate Ridge</strain>
    </source>
</reference>
<proteinExistence type="predicted"/>
<sequence length="90" mass="10398">MRKRPLDKQVVKSLSHQFKQNKTELAIILAISYVKQFDSQLKQETQDIANFKYHLLTLDDCLNKTALFQEAVKDLTALGDLDIEAPYNFP</sequence>
<evidence type="ECO:0000313" key="1">
    <source>
        <dbReference type="EMBL" id="KHD05877.2"/>
    </source>
</evidence>
<organism evidence="1 2">
    <name type="scientific">Candidatus Thiomargarita nelsonii</name>
    <dbReference type="NCBI Taxonomy" id="1003181"/>
    <lineage>
        <taxon>Bacteria</taxon>
        <taxon>Pseudomonadati</taxon>
        <taxon>Pseudomonadota</taxon>
        <taxon>Gammaproteobacteria</taxon>
        <taxon>Thiotrichales</taxon>
        <taxon>Thiotrichaceae</taxon>
        <taxon>Thiomargarita</taxon>
    </lineage>
</organism>
<gene>
    <name evidence="1" type="ORF">PN36_06370</name>
</gene>
<comment type="caution">
    <text evidence="1">The sequence shown here is derived from an EMBL/GenBank/DDBJ whole genome shotgun (WGS) entry which is preliminary data.</text>
</comment>
<name>A0A0A6P623_9GAMM</name>
<dbReference type="Proteomes" id="UP000030428">
    <property type="component" value="Unassembled WGS sequence"/>
</dbReference>
<accession>A0A0A6P623</accession>
<dbReference type="AlphaFoldDB" id="A0A0A6P623"/>